<dbReference type="InterPro" id="IPR014710">
    <property type="entry name" value="RmlC-like_jellyroll"/>
</dbReference>
<dbReference type="EMBL" id="CP058595">
    <property type="protein sequence ID" value="QLG44770.1"/>
    <property type="molecule type" value="Genomic_DNA"/>
</dbReference>
<dbReference type="Pfam" id="PF00027">
    <property type="entry name" value="cNMP_binding"/>
    <property type="match status" value="1"/>
</dbReference>
<dbReference type="CDD" id="cd00038">
    <property type="entry name" value="CAP_ED"/>
    <property type="match status" value="1"/>
</dbReference>
<dbReference type="InterPro" id="IPR018490">
    <property type="entry name" value="cNMP-bd_dom_sf"/>
</dbReference>
<dbReference type="InterPro" id="IPR000595">
    <property type="entry name" value="cNMP-bd_dom"/>
</dbReference>
<dbReference type="Proteomes" id="UP000509302">
    <property type="component" value="Chromosome"/>
</dbReference>
<keyword evidence="3" id="KW-1185">Reference proteome</keyword>
<dbReference type="AlphaFoldDB" id="A0A7H9AMV0"/>
<evidence type="ECO:0000313" key="2">
    <source>
        <dbReference type="EMBL" id="QLG44770.1"/>
    </source>
</evidence>
<organism evidence="2 3">
    <name type="scientific">Costertonia aggregata</name>
    <dbReference type="NCBI Taxonomy" id="343403"/>
    <lineage>
        <taxon>Bacteria</taxon>
        <taxon>Pseudomonadati</taxon>
        <taxon>Bacteroidota</taxon>
        <taxon>Flavobacteriia</taxon>
        <taxon>Flavobacteriales</taxon>
        <taxon>Flavobacteriaceae</taxon>
        <taxon>Costertonia</taxon>
    </lineage>
</organism>
<dbReference type="RefSeq" id="WP_179241102.1">
    <property type="nucleotide sequence ID" value="NZ_CP058595.1"/>
</dbReference>
<accession>A0A7H9AMV0</accession>
<gene>
    <name evidence="2" type="ORF">HYG79_05205</name>
</gene>
<name>A0A7H9AMV0_9FLAO</name>
<protein>
    <submittedName>
        <fullName evidence="2">Crp/Fnr family transcriptional regulator</fullName>
    </submittedName>
</protein>
<dbReference type="KEGG" id="cagg:HYG79_05205"/>
<evidence type="ECO:0000313" key="3">
    <source>
        <dbReference type="Proteomes" id="UP000509302"/>
    </source>
</evidence>
<reference evidence="2 3" key="1">
    <citation type="journal article" date="2006" name="Int. J. Syst. Evol. Microbiol.">
        <title>Costertonia aggregata gen. nov., sp. nov., a mesophilic marine bacterium of the family Flavobacteriaceae, isolated from a mature biofilm.</title>
        <authorList>
            <person name="Kwon K.K."/>
            <person name="Lee Y.K."/>
            <person name="Lee H.K."/>
        </authorList>
    </citation>
    <scope>NUCLEOTIDE SEQUENCE [LARGE SCALE GENOMIC DNA]</scope>
    <source>
        <strain evidence="2 3">KCCM 42265</strain>
    </source>
</reference>
<feature type="domain" description="Cyclic nucleotide-binding" evidence="1">
    <location>
        <begin position="31"/>
        <end position="116"/>
    </location>
</feature>
<dbReference type="SUPFAM" id="SSF51206">
    <property type="entry name" value="cAMP-binding domain-like"/>
    <property type="match status" value="1"/>
</dbReference>
<evidence type="ECO:0000259" key="1">
    <source>
        <dbReference type="Pfam" id="PF00027"/>
    </source>
</evidence>
<dbReference type="Gene3D" id="2.60.120.10">
    <property type="entry name" value="Jelly Rolls"/>
    <property type="match status" value="1"/>
</dbReference>
<sequence>MNTVIIDIIKGVSKISDAAEKELESMISSKFIRKGTYLLKEGEVCSHIYFIHFGFAHQFKWKKKDKISNFFWSNNDFVAHMISFLTQTPCRENIEILEDSKVYAISYVDLQYMYKEYPEFNHFGRLMLEKYFLEMANLGELSKVRPARKRYEILAQKQPHLLQLATSGQIASYLNMSQETLSRIRAKQE</sequence>
<proteinExistence type="predicted"/>